<dbReference type="RefSeq" id="WP_073131422.1">
    <property type="nucleotide sequence ID" value="NZ_FQWQ01000001.1"/>
</dbReference>
<dbReference type="GO" id="GO:0005886">
    <property type="term" value="C:plasma membrane"/>
    <property type="evidence" value="ECO:0007669"/>
    <property type="project" value="UniProtKB-SubCell"/>
</dbReference>
<dbReference type="InterPro" id="IPR025857">
    <property type="entry name" value="MacB_PCD"/>
</dbReference>
<evidence type="ECO:0000259" key="7">
    <source>
        <dbReference type="Pfam" id="PF02687"/>
    </source>
</evidence>
<feature type="transmembrane region" description="Helical" evidence="6">
    <location>
        <begin position="376"/>
        <end position="399"/>
    </location>
</feature>
<gene>
    <name evidence="9" type="ORF">SAMN04488109_0878</name>
</gene>
<feature type="transmembrane region" description="Helical" evidence="6">
    <location>
        <begin position="711"/>
        <end position="733"/>
    </location>
</feature>
<protein>
    <submittedName>
        <fullName evidence="9">Duplicated orphan permease</fullName>
    </submittedName>
</protein>
<dbReference type="EMBL" id="FQWQ01000001">
    <property type="protein sequence ID" value="SHG57065.1"/>
    <property type="molecule type" value="Genomic_DNA"/>
</dbReference>
<dbReference type="Proteomes" id="UP000184212">
    <property type="component" value="Unassembled WGS sequence"/>
</dbReference>
<dbReference type="GO" id="GO:0022857">
    <property type="term" value="F:transmembrane transporter activity"/>
    <property type="evidence" value="ECO:0007669"/>
    <property type="project" value="TreeGrafter"/>
</dbReference>
<sequence>MFRNYFKVAIRNLLRQKGFSFINIFGLALGITCTALIGMWVNDELSYDRFHNDYERLYRITATLPEMKVHAAVTPAPLAQAIKNEIPEVEDVVRISSVNRELIQVGDIKFEEDGLVFADSNFFKMFSFPLIKGDREKALLNPEGIVISEKMALKYFGTTDVLEKTIRKDNKEDFTVTAVMANIPDNSHLHVDFVVPMRFLARTNDDLKKNIWDNYNWYTYFRLSSKAPQSKAGIADLEKKIQNVYKKNETVLKVSFILQPLAKIHLYSNFLADLPGHGNAQNVYIFMVVAVFILVVACLNFMNLATARAARRAKEVGLRKVVGAIRPHLVGQFLAESLIVALLSLVLALLLIYLALPYFNTLGGKNLSLDLTNVRLITGLLGITVVTGLLAGSYPALYLSGFLPATVLKGNFNGGGSGSLFRNTMVVIQFAVSISLIVGTAIVYRQLKYIQHLNLGFDKENLLYVPMTGEMWGKYESMRTKLASNRLTSQYSFISGLPTSSSGATVSVEWKGKDPNSQPLFYNTAIDENFEEVFKATFVEGHGYTENAKADSTSIIVNQAALKTMDMPLESAVGTRITVWNRELTIIGVVKDFNFKPVQEPIGPMFLNRNTWGGYAIVRTLPGETDNTIKALEQMCKEINPSYPFNYNFVDQDIAKLYTSEQRLGNLFNVFAVLAIVISCLGLYGLSAYLAERRTRELGIRKVLGASGFQLVYLLSATFTRPILIATAIAVPLAWYGMSQWLNGFAFHVDIDWTIFAIAFVSALIIAWLTVSFESIKAATTNPVKSLRSE</sequence>
<dbReference type="InterPro" id="IPR050250">
    <property type="entry name" value="Macrolide_Exporter_MacB"/>
</dbReference>
<dbReference type="PANTHER" id="PTHR30572">
    <property type="entry name" value="MEMBRANE COMPONENT OF TRANSPORTER-RELATED"/>
    <property type="match status" value="1"/>
</dbReference>
<proteinExistence type="predicted"/>
<evidence type="ECO:0000256" key="5">
    <source>
        <dbReference type="ARBA" id="ARBA00023136"/>
    </source>
</evidence>
<dbReference type="AlphaFoldDB" id="A0A1M5KWG1"/>
<keyword evidence="10" id="KW-1185">Reference proteome</keyword>
<feature type="transmembrane region" description="Helical" evidence="6">
    <location>
        <begin position="753"/>
        <end position="771"/>
    </location>
</feature>
<organism evidence="9 10">
    <name type="scientific">Chryseolinea serpens</name>
    <dbReference type="NCBI Taxonomy" id="947013"/>
    <lineage>
        <taxon>Bacteria</taxon>
        <taxon>Pseudomonadati</taxon>
        <taxon>Bacteroidota</taxon>
        <taxon>Cytophagia</taxon>
        <taxon>Cytophagales</taxon>
        <taxon>Fulvivirgaceae</taxon>
        <taxon>Chryseolinea</taxon>
    </lineage>
</organism>
<dbReference type="InterPro" id="IPR003838">
    <property type="entry name" value="ABC3_permease_C"/>
</dbReference>
<feature type="domain" description="ABC3 transporter permease C-terminal" evidence="7">
    <location>
        <begin position="287"/>
        <end position="400"/>
    </location>
</feature>
<keyword evidence="4 6" id="KW-1133">Transmembrane helix</keyword>
<feature type="transmembrane region" description="Helical" evidence="6">
    <location>
        <begin position="283"/>
        <end position="302"/>
    </location>
</feature>
<feature type="transmembrane region" description="Helical" evidence="6">
    <location>
        <begin position="333"/>
        <end position="356"/>
    </location>
</feature>
<comment type="subcellular location">
    <subcellularLocation>
        <location evidence="1">Cell membrane</location>
        <topology evidence="1">Multi-pass membrane protein</topology>
    </subcellularLocation>
</comment>
<dbReference type="STRING" id="947013.SAMN04488109_0878"/>
<keyword evidence="5 6" id="KW-0472">Membrane</keyword>
<evidence type="ECO:0000313" key="10">
    <source>
        <dbReference type="Proteomes" id="UP000184212"/>
    </source>
</evidence>
<feature type="transmembrane region" description="Helical" evidence="6">
    <location>
        <begin position="420"/>
        <end position="444"/>
    </location>
</feature>
<keyword evidence="3 6" id="KW-0812">Transmembrane</keyword>
<evidence type="ECO:0000256" key="1">
    <source>
        <dbReference type="ARBA" id="ARBA00004651"/>
    </source>
</evidence>
<feature type="transmembrane region" description="Helical" evidence="6">
    <location>
        <begin position="667"/>
        <end position="690"/>
    </location>
</feature>
<evidence type="ECO:0000256" key="3">
    <source>
        <dbReference type="ARBA" id="ARBA00022692"/>
    </source>
</evidence>
<dbReference type="Pfam" id="PF12704">
    <property type="entry name" value="MacB_PCD"/>
    <property type="match status" value="1"/>
</dbReference>
<dbReference type="PANTHER" id="PTHR30572:SF18">
    <property type="entry name" value="ABC-TYPE MACROLIDE FAMILY EXPORT SYSTEM PERMEASE COMPONENT 2"/>
    <property type="match status" value="1"/>
</dbReference>
<evidence type="ECO:0000256" key="2">
    <source>
        <dbReference type="ARBA" id="ARBA00022475"/>
    </source>
</evidence>
<accession>A0A1M5KWG1</accession>
<evidence type="ECO:0000259" key="8">
    <source>
        <dbReference type="Pfam" id="PF12704"/>
    </source>
</evidence>
<evidence type="ECO:0000256" key="6">
    <source>
        <dbReference type="SAM" id="Phobius"/>
    </source>
</evidence>
<evidence type="ECO:0000313" key="9">
    <source>
        <dbReference type="EMBL" id="SHG57065.1"/>
    </source>
</evidence>
<evidence type="ECO:0000256" key="4">
    <source>
        <dbReference type="ARBA" id="ARBA00022989"/>
    </source>
</evidence>
<reference evidence="9 10" key="1">
    <citation type="submission" date="2016-11" db="EMBL/GenBank/DDBJ databases">
        <authorList>
            <person name="Jaros S."/>
            <person name="Januszkiewicz K."/>
            <person name="Wedrychowicz H."/>
        </authorList>
    </citation>
    <scope>NUCLEOTIDE SEQUENCE [LARGE SCALE GENOMIC DNA]</scope>
    <source>
        <strain evidence="9 10">DSM 24574</strain>
    </source>
</reference>
<name>A0A1M5KWG1_9BACT</name>
<feature type="domain" description="ABC3 transporter permease C-terminal" evidence="7">
    <location>
        <begin position="669"/>
        <end position="783"/>
    </location>
</feature>
<feature type="domain" description="MacB-like periplasmic core" evidence="8">
    <location>
        <begin position="20"/>
        <end position="228"/>
    </location>
</feature>
<dbReference type="Pfam" id="PF02687">
    <property type="entry name" value="FtsX"/>
    <property type="match status" value="2"/>
</dbReference>
<dbReference type="OrthoDB" id="5933722at2"/>
<feature type="transmembrane region" description="Helical" evidence="6">
    <location>
        <begin position="21"/>
        <end position="41"/>
    </location>
</feature>
<keyword evidence="2" id="KW-1003">Cell membrane</keyword>